<proteinExistence type="predicted"/>
<organism evidence="1 2">
    <name type="scientific">Suillus luteus UH-Slu-Lm8-n1</name>
    <dbReference type="NCBI Taxonomy" id="930992"/>
    <lineage>
        <taxon>Eukaryota</taxon>
        <taxon>Fungi</taxon>
        <taxon>Dikarya</taxon>
        <taxon>Basidiomycota</taxon>
        <taxon>Agaricomycotina</taxon>
        <taxon>Agaricomycetes</taxon>
        <taxon>Agaricomycetidae</taxon>
        <taxon>Boletales</taxon>
        <taxon>Suillineae</taxon>
        <taxon>Suillaceae</taxon>
        <taxon>Suillus</taxon>
    </lineage>
</organism>
<sequence>MAFVRMVRRSRSARYTDVPVLRIVVSSMTKYVSQSRSRARREPSASASETPYIVHSLSGCQWCHYGGGSCDQRRACTGVSPRNRSGGRAMRSLYW</sequence>
<evidence type="ECO:0000313" key="2">
    <source>
        <dbReference type="Proteomes" id="UP000054485"/>
    </source>
</evidence>
<evidence type="ECO:0000313" key="1">
    <source>
        <dbReference type="EMBL" id="KIK42408.1"/>
    </source>
</evidence>
<name>A0A0D0BGS2_9AGAM</name>
<reference evidence="2" key="2">
    <citation type="submission" date="2015-01" db="EMBL/GenBank/DDBJ databases">
        <title>Evolutionary Origins and Diversification of the Mycorrhizal Mutualists.</title>
        <authorList>
            <consortium name="DOE Joint Genome Institute"/>
            <consortium name="Mycorrhizal Genomics Consortium"/>
            <person name="Kohler A."/>
            <person name="Kuo A."/>
            <person name="Nagy L.G."/>
            <person name="Floudas D."/>
            <person name="Copeland A."/>
            <person name="Barry K.W."/>
            <person name="Cichocki N."/>
            <person name="Veneault-Fourrey C."/>
            <person name="LaButti K."/>
            <person name="Lindquist E.A."/>
            <person name="Lipzen A."/>
            <person name="Lundell T."/>
            <person name="Morin E."/>
            <person name="Murat C."/>
            <person name="Riley R."/>
            <person name="Ohm R."/>
            <person name="Sun H."/>
            <person name="Tunlid A."/>
            <person name="Henrissat B."/>
            <person name="Grigoriev I.V."/>
            <person name="Hibbett D.S."/>
            <person name="Martin F."/>
        </authorList>
    </citation>
    <scope>NUCLEOTIDE SEQUENCE [LARGE SCALE GENOMIC DNA]</scope>
    <source>
        <strain evidence="2">UH-Slu-Lm8-n1</strain>
    </source>
</reference>
<accession>A0A0D0BGS2</accession>
<dbReference type="InParanoid" id="A0A0D0BGS2"/>
<protein>
    <submittedName>
        <fullName evidence="1">Uncharacterized protein</fullName>
    </submittedName>
</protein>
<dbReference type="AlphaFoldDB" id="A0A0D0BGS2"/>
<keyword evidence="2" id="KW-1185">Reference proteome</keyword>
<dbReference type="EMBL" id="KN835240">
    <property type="protein sequence ID" value="KIK42408.1"/>
    <property type="molecule type" value="Genomic_DNA"/>
</dbReference>
<reference evidence="1 2" key="1">
    <citation type="submission" date="2014-04" db="EMBL/GenBank/DDBJ databases">
        <authorList>
            <consortium name="DOE Joint Genome Institute"/>
            <person name="Kuo A."/>
            <person name="Ruytinx J."/>
            <person name="Rineau F."/>
            <person name="Colpaert J."/>
            <person name="Kohler A."/>
            <person name="Nagy L.G."/>
            <person name="Floudas D."/>
            <person name="Copeland A."/>
            <person name="Barry K.W."/>
            <person name="Cichocki N."/>
            <person name="Veneault-Fourrey C."/>
            <person name="LaButti K."/>
            <person name="Lindquist E.A."/>
            <person name="Lipzen A."/>
            <person name="Lundell T."/>
            <person name="Morin E."/>
            <person name="Murat C."/>
            <person name="Sun H."/>
            <person name="Tunlid A."/>
            <person name="Henrissat B."/>
            <person name="Grigoriev I.V."/>
            <person name="Hibbett D.S."/>
            <person name="Martin F."/>
            <person name="Nordberg H.P."/>
            <person name="Cantor M.N."/>
            <person name="Hua S.X."/>
        </authorList>
    </citation>
    <scope>NUCLEOTIDE SEQUENCE [LARGE SCALE GENOMIC DNA]</scope>
    <source>
        <strain evidence="1 2">UH-Slu-Lm8-n1</strain>
    </source>
</reference>
<dbReference type="Proteomes" id="UP000054485">
    <property type="component" value="Unassembled WGS sequence"/>
</dbReference>
<dbReference type="HOGENOM" id="CLU_2374179_0_0_1"/>
<gene>
    <name evidence="1" type="ORF">CY34DRAFT_146328</name>
</gene>